<organism evidence="8 9">
    <name type="scientific">Sphingobium jiangsuense</name>
    <dbReference type="NCBI Taxonomy" id="870476"/>
    <lineage>
        <taxon>Bacteria</taxon>
        <taxon>Pseudomonadati</taxon>
        <taxon>Pseudomonadota</taxon>
        <taxon>Alphaproteobacteria</taxon>
        <taxon>Sphingomonadales</taxon>
        <taxon>Sphingomonadaceae</taxon>
        <taxon>Sphingobium</taxon>
    </lineage>
</organism>
<feature type="transmembrane region" description="Helical" evidence="6">
    <location>
        <begin position="279"/>
        <end position="303"/>
    </location>
</feature>
<keyword evidence="4 6" id="KW-1133">Transmembrane helix</keyword>
<feature type="transmembrane region" description="Helical" evidence="6">
    <location>
        <begin position="188"/>
        <end position="209"/>
    </location>
</feature>
<accession>A0A7W6BV24</accession>
<dbReference type="PANTHER" id="PTHR23505:SF79">
    <property type="entry name" value="PROTEIN SPINSTER"/>
    <property type="match status" value="1"/>
</dbReference>
<dbReference type="SUPFAM" id="SSF103473">
    <property type="entry name" value="MFS general substrate transporter"/>
    <property type="match status" value="1"/>
</dbReference>
<dbReference type="InterPro" id="IPR044770">
    <property type="entry name" value="MFS_spinster-like"/>
</dbReference>
<keyword evidence="2" id="KW-0813">Transport</keyword>
<feature type="transmembrane region" description="Helical" evidence="6">
    <location>
        <begin position="243"/>
        <end position="267"/>
    </location>
</feature>
<feature type="transmembrane region" description="Helical" evidence="6">
    <location>
        <begin position="59"/>
        <end position="76"/>
    </location>
</feature>
<evidence type="ECO:0000256" key="6">
    <source>
        <dbReference type="SAM" id="Phobius"/>
    </source>
</evidence>
<evidence type="ECO:0000313" key="9">
    <source>
        <dbReference type="Proteomes" id="UP000571950"/>
    </source>
</evidence>
<dbReference type="GO" id="GO:0022857">
    <property type="term" value="F:transmembrane transporter activity"/>
    <property type="evidence" value="ECO:0007669"/>
    <property type="project" value="InterPro"/>
</dbReference>
<evidence type="ECO:0000313" key="8">
    <source>
        <dbReference type="EMBL" id="MBB3928389.1"/>
    </source>
</evidence>
<evidence type="ECO:0000256" key="3">
    <source>
        <dbReference type="ARBA" id="ARBA00022692"/>
    </source>
</evidence>
<feature type="transmembrane region" description="Helical" evidence="6">
    <location>
        <begin position="379"/>
        <end position="400"/>
    </location>
</feature>
<dbReference type="Proteomes" id="UP000571950">
    <property type="component" value="Unassembled WGS sequence"/>
</dbReference>
<keyword evidence="3 6" id="KW-0812">Transmembrane</keyword>
<dbReference type="CDD" id="cd17328">
    <property type="entry name" value="MFS_spinster_like"/>
    <property type="match status" value="1"/>
</dbReference>
<dbReference type="Gene3D" id="1.20.1250.20">
    <property type="entry name" value="MFS general substrate transporter like domains"/>
    <property type="match status" value="1"/>
</dbReference>
<feature type="transmembrane region" description="Helical" evidence="6">
    <location>
        <begin position="20"/>
        <end position="39"/>
    </location>
</feature>
<dbReference type="AlphaFoldDB" id="A0A7W6BV24"/>
<feature type="transmembrane region" description="Helical" evidence="6">
    <location>
        <begin position="412"/>
        <end position="430"/>
    </location>
</feature>
<feature type="transmembrane region" description="Helical" evidence="6">
    <location>
        <begin position="88"/>
        <end position="107"/>
    </location>
</feature>
<feature type="domain" description="Major facilitator superfamily (MFS) profile" evidence="7">
    <location>
        <begin position="21"/>
        <end position="443"/>
    </location>
</feature>
<evidence type="ECO:0000256" key="4">
    <source>
        <dbReference type="ARBA" id="ARBA00022989"/>
    </source>
</evidence>
<evidence type="ECO:0000256" key="1">
    <source>
        <dbReference type="ARBA" id="ARBA00004141"/>
    </source>
</evidence>
<gene>
    <name evidence="8" type="ORF">GGR43_004133</name>
</gene>
<dbReference type="PROSITE" id="PS50850">
    <property type="entry name" value="MFS"/>
    <property type="match status" value="1"/>
</dbReference>
<evidence type="ECO:0000259" key="7">
    <source>
        <dbReference type="PROSITE" id="PS50850"/>
    </source>
</evidence>
<dbReference type="EMBL" id="JACIDT010000023">
    <property type="protein sequence ID" value="MBB3928389.1"/>
    <property type="molecule type" value="Genomic_DNA"/>
</dbReference>
<dbReference type="InterPro" id="IPR036259">
    <property type="entry name" value="MFS_trans_sf"/>
</dbReference>
<keyword evidence="5 6" id="KW-0472">Membrane</keyword>
<evidence type="ECO:0000256" key="2">
    <source>
        <dbReference type="ARBA" id="ARBA00022448"/>
    </source>
</evidence>
<feature type="transmembrane region" description="Helical" evidence="6">
    <location>
        <begin position="340"/>
        <end position="367"/>
    </location>
</feature>
<proteinExistence type="predicted"/>
<feature type="transmembrane region" description="Helical" evidence="6">
    <location>
        <begin position="147"/>
        <end position="168"/>
    </location>
</feature>
<keyword evidence="9" id="KW-1185">Reference proteome</keyword>
<comment type="subcellular location">
    <subcellularLocation>
        <location evidence="1">Membrane</location>
        <topology evidence="1">Multi-pass membrane protein</topology>
    </subcellularLocation>
</comment>
<name>A0A7W6BV24_9SPHN</name>
<evidence type="ECO:0000256" key="5">
    <source>
        <dbReference type="ARBA" id="ARBA00023136"/>
    </source>
</evidence>
<sequence>MTGMLDSDAGGRLRSTRPGYLLFLLMTGYLLSFLDRQILVMMIDPIKRDFGLSDTDFSLLYGFAFATFYTVLGLAFGRLIDSANRTRVLALCVALWSLATIFCGLATNFPQLFVARMLVGVGEAALAPAAYSLIADVYPAGRRGRAFAIYTMGMYLGAGLAFAMGGSLVQMFAHLETLSWAGLTIKSWQIAFFIAGLPGLVVAFALLFCREPARGTMAGDAALAGPRASFGAFVRQYRAHGQLYFTHHLGFGLHICFGYAITAWLPVTFMRVHQMPPAVAGLAFGVAIMIMGPLGAWLGGVLAEARERRGSRESQLSTTAYACLAQLVAITGATMLSHPWAAFACGTVAIALVGFPAGLNAAALQLITPPTLRGQAGGFFILIGNLLGLGLGPLVVALLTDRLFARPDAVGNSLWLVGLVVLPAAAITLLRGSVLFARRDEMTAGTTETSSASAALAADSG</sequence>
<dbReference type="PANTHER" id="PTHR23505">
    <property type="entry name" value="SPINSTER"/>
    <property type="match status" value="1"/>
</dbReference>
<feature type="transmembrane region" description="Helical" evidence="6">
    <location>
        <begin position="315"/>
        <end position="334"/>
    </location>
</feature>
<dbReference type="InterPro" id="IPR011701">
    <property type="entry name" value="MFS"/>
</dbReference>
<dbReference type="InterPro" id="IPR020846">
    <property type="entry name" value="MFS_dom"/>
</dbReference>
<dbReference type="Pfam" id="PF07690">
    <property type="entry name" value="MFS_1"/>
    <property type="match status" value="1"/>
</dbReference>
<dbReference type="GO" id="GO:0016020">
    <property type="term" value="C:membrane"/>
    <property type="evidence" value="ECO:0007669"/>
    <property type="project" value="UniProtKB-SubCell"/>
</dbReference>
<feature type="transmembrane region" description="Helical" evidence="6">
    <location>
        <begin position="113"/>
        <end position="135"/>
    </location>
</feature>
<reference evidence="8 9" key="1">
    <citation type="submission" date="2020-08" db="EMBL/GenBank/DDBJ databases">
        <title>Genomic Encyclopedia of Type Strains, Phase IV (KMG-IV): sequencing the most valuable type-strain genomes for metagenomic binning, comparative biology and taxonomic classification.</title>
        <authorList>
            <person name="Goeker M."/>
        </authorList>
    </citation>
    <scope>NUCLEOTIDE SEQUENCE [LARGE SCALE GENOMIC DNA]</scope>
    <source>
        <strain evidence="8 9">DSM 26189</strain>
    </source>
</reference>
<comment type="caution">
    <text evidence="8">The sequence shown here is derived from an EMBL/GenBank/DDBJ whole genome shotgun (WGS) entry which is preliminary data.</text>
</comment>
<protein>
    <submittedName>
        <fullName evidence="8">MFS family permease</fullName>
    </submittedName>
</protein>